<proteinExistence type="predicted"/>
<feature type="compositionally biased region" description="Basic and acidic residues" evidence="1">
    <location>
        <begin position="1"/>
        <end position="12"/>
    </location>
</feature>
<reference evidence="3" key="2">
    <citation type="journal article" date="2008" name="Nucleic Acids Res.">
        <title>The rice annotation project database (RAP-DB): 2008 update.</title>
        <authorList>
            <consortium name="The rice annotation project (RAP)"/>
        </authorList>
    </citation>
    <scope>GENOME REANNOTATION</scope>
    <source>
        <strain evidence="3">cv. Nipponbare</strain>
    </source>
</reference>
<gene>
    <name evidence="2" type="primary">OJ1585_D02.19</name>
</gene>
<dbReference type="EMBL" id="AP005683">
    <property type="protein sequence ID" value="BAD33783.1"/>
    <property type="molecule type" value="Genomic_DNA"/>
</dbReference>
<organism evidence="2 3">
    <name type="scientific">Oryza sativa subsp. japonica</name>
    <name type="common">Rice</name>
    <dbReference type="NCBI Taxonomy" id="39947"/>
    <lineage>
        <taxon>Eukaryota</taxon>
        <taxon>Viridiplantae</taxon>
        <taxon>Streptophyta</taxon>
        <taxon>Embryophyta</taxon>
        <taxon>Tracheophyta</taxon>
        <taxon>Spermatophyta</taxon>
        <taxon>Magnoliopsida</taxon>
        <taxon>Liliopsida</taxon>
        <taxon>Poales</taxon>
        <taxon>Poaceae</taxon>
        <taxon>BOP clade</taxon>
        <taxon>Oryzoideae</taxon>
        <taxon>Oryzeae</taxon>
        <taxon>Oryzinae</taxon>
        <taxon>Oryza</taxon>
        <taxon>Oryza sativa</taxon>
    </lineage>
</organism>
<protein>
    <submittedName>
        <fullName evidence="2">Uncharacterized protein</fullName>
    </submittedName>
</protein>
<reference evidence="3" key="1">
    <citation type="journal article" date="2005" name="Nature">
        <title>The map-based sequence of the rice genome.</title>
        <authorList>
            <consortium name="International rice genome sequencing project (IRGSP)"/>
            <person name="Matsumoto T."/>
            <person name="Wu J."/>
            <person name="Kanamori H."/>
            <person name="Katayose Y."/>
            <person name="Fujisawa M."/>
            <person name="Namiki N."/>
            <person name="Mizuno H."/>
            <person name="Yamamoto K."/>
            <person name="Antonio B.A."/>
            <person name="Baba T."/>
            <person name="Sakata K."/>
            <person name="Nagamura Y."/>
            <person name="Aoki H."/>
            <person name="Arikawa K."/>
            <person name="Arita K."/>
            <person name="Bito T."/>
            <person name="Chiden Y."/>
            <person name="Fujitsuka N."/>
            <person name="Fukunaka R."/>
            <person name="Hamada M."/>
            <person name="Harada C."/>
            <person name="Hayashi A."/>
            <person name="Hijishita S."/>
            <person name="Honda M."/>
            <person name="Hosokawa S."/>
            <person name="Ichikawa Y."/>
            <person name="Idonuma A."/>
            <person name="Iijima M."/>
            <person name="Ikeda M."/>
            <person name="Ikeno M."/>
            <person name="Ito K."/>
            <person name="Ito S."/>
            <person name="Ito T."/>
            <person name="Ito Y."/>
            <person name="Ito Y."/>
            <person name="Iwabuchi A."/>
            <person name="Kamiya K."/>
            <person name="Karasawa W."/>
            <person name="Kurita K."/>
            <person name="Katagiri S."/>
            <person name="Kikuta A."/>
            <person name="Kobayashi H."/>
            <person name="Kobayashi N."/>
            <person name="Machita K."/>
            <person name="Maehara T."/>
            <person name="Masukawa M."/>
            <person name="Mizubayashi T."/>
            <person name="Mukai Y."/>
            <person name="Nagasaki H."/>
            <person name="Nagata Y."/>
            <person name="Naito S."/>
            <person name="Nakashima M."/>
            <person name="Nakama Y."/>
            <person name="Nakamichi Y."/>
            <person name="Nakamura M."/>
            <person name="Meguro A."/>
            <person name="Negishi M."/>
            <person name="Ohta I."/>
            <person name="Ohta T."/>
            <person name="Okamoto M."/>
            <person name="Ono N."/>
            <person name="Saji S."/>
            <person name="Sakaguchi M."/>
            <person name="Sakai K."/>
            <person name="Shibata M."/>
            <person name="Shimokawa T."/>
            <person name="Song J."/>
            <person name="Takazaki Y."/>
            <person name="Terasawa K."/>
            <person name="Tsugane M."/>
            <person name="Tsuji K."/>
            <person name="Ueda S."/>
            <person name="Waki K."/>
            <person name="Yamagata H."/>
            <person name="Yamamoto M."/>
            <person name="Yamamoto S."/>
            <person name="Yamane H."/>
            <person name="Yoshiki S."/>
            <person name="Yoshihara R."/>
            <person name="Yukawa K."/>
            <person name="Zhong H."/>
            <person name="Yano M."/>
            <person name="Yuan Q."/>
            <person name="Ouyang S."/>
            <person name="Liu J."/>
            <person name="Jones K.M."/>
            <person name="Gansberger K."/>
            <person name="Moffat K."/>
            <person name="Hill J."/>
            <person name="Bera J."/>
            <person name="Fadrosh D."/>
            <person name="Jin S."/>
            <person name="Johri S."/>
            <person name="Kim M."/>
            <person name="Overton L."/>
            <person name="Reardon M."/>
            <person name="Tsitrin T."/>
            <person name="Vuong H."/>
            <person name="Weaver B."/>
            <person name="Ciecko A."/>
            <person name="Tallon L."/>
            <person name="Jackson J."/>
            <person name="Pai G."/>
            <person name="Aken S.V."/>
            <person name="Utterback T."/>
            <person name="Reidmuller S."/>
            <person name="Feldblyum T."/>
            <person name="Hsiao J."/>
            <person name="Zismann V."/>
            <person name="Iobst S."/>
            <person name="de Vazeille A.R."/>
            <person name="Buell C.R."/>
            <person name="Ying K."/>
            <person name="Li Y."/>
            <person name="Lu T."/>
            <person name="Huang Y."/>
            <person name="Zhao Q."/>
            <person name="Feng Q."/>
            <person name="Zhang L."/>
            <person name="Zhu J."/>
            <person name="Weng Q."/>
            <person name="Mu J."/>
            <person name="Lu Y."/>
            <person name="Fan D."/>
            <person name="Liu Y."/>
            <person name="Guan J."/>
            <person name="Zhang Y."/>
            <person name="Yu S."/>
            <person name="Liu X."/>
            <person name="Zhang Y."/>
            <person name="Hong G."/>
            <person name="Han B."/>
            <person name="Choisne N."/>
            <person name="Demange N."/>
            <person name="Orjeda G."/>
            <person name="Samain S."/>
            <person name="Cattolico L."/>
            <person name="Pelletier E."/>
            <person name="Couloux A."/>
            <person name="Segurens B."/>
            <person name="Wincker P."/>
            <person name="D'Hont A."/>
            <person name="Scarpelli C."/>
            <person name="Weissenbach J."/>
            <person name="Salanoubat M."/>
            <person name="Quetier F."/>
            <person name="Yu Y."/>
            <person name="Kim H.R."/>
            <person name="Rambo T."/>
            <person name="Currie J."/>
            <person name="Collura K."/>
            <person name="Luo M."/>
            <person name="Yang T."/>
            <person name="Ammiraju J.S.S."/>
            <person name="Engler F."/>
            <person name="Soderlund C."/>
            <person name="Wing R.A."/>
            <person name="Palmer L.E."/>
            <person name="de la Bastide M."/>
            <person name="Spiegel L."/>
            <person name="Nascimento L."/>
            <person name="Zutavern T."/>
            <person name="O'Shaughnessy A."/>
            <person name="Dike S."/>
            <person name="Dedhia N."/>
            <person name="Preston R."/>
            <person name="Balija V."/>
            <person name="McCombie W.R."/>
            <person name="Chow T."/>
            <person name="Chen H."/>
            <person name="Chung M."/>
            <person name="Chen C."/>
            <person name="Shaw J."/>
            <person name="Wu H."/>
            <person name="Hsiao K."/>
            <person name="Chao Y."/>
            <person name="Chu M."/>
            <person name="Cheng C."/>
            <person name="Hour A."/>
            <person name="Lee P."/>
            <person name="Lin S."/>
            <person name="Lin Y."/>
            <person name="Liou J."/>
            <person name="Liu S."/>
            <person name="Hsing Y."/>
            <person name="Raghuvanshi S."/>
            <person name="Mohanty A."/>
            <person name="Bharti A.K."/>
            <person name="Gaur A."/>
            <person name="Gupta V."/>
            <person name="Kumar D."/>
            <person name="Ravi V."/>
            <person name="Vij S."/>
            <person name="Kapur A."/>
            <person name="Khurana P."/>
            <person name="Khurana P."/>
            <person name="Khurana J.P."/>
            <person name="Tyagi A.K."/>
            <person name="Gaikwad K."/>
            <person name="Singh A."/>
            <person name="Dalal V."/>
            <person name="Srivastava S."/>
            <person name="Dixit A."/>
            <person name="Pal A.K."/>
            <person name="Ghazi I.A."/>
            <person name="Yadav M."/>
            <person name="Pandit A."/>
            <person name="Bhargava A."/>
            <person name="Sureshbabu K."/>
            <person name="Batra K."/>
            <person name="Sharma T.R."/>
            <person name="Mohapatra T."/>
            <person name="Singh N.K."/>
            <person name="Messing J."/>
            <person name="Nelson A.B."/>
            <person name="Fuks G."/>
            <person name="Kavchok S."/>
            <person name="Keizer G."/>
            <person name="Linton E."/>
            <person name="Llaca V."/>
            <person name="Song R."/>
            <person name="Tanyolac B."/>
            <person name="Young S."/>
            <person name="Ho-Il K."/>
            <person name="Hahn J.H."/>
            <person name="Sangsakoo G."/>
            <person name="Vanavichit A."/>
            <person name="de Mattos Luiz.A.T."/>
            <person name="Zimmer P.D."/>
            <person name="Malone G."/>
            <person name="Dellagostin O."/>
            <person name="de Oliveira A.C."/>
            <person name="Bevan M."/>
            <person name="Bancroft I."/>
            <person name="Minx P."/>
            <person name="Cordum H."/>
            <person name="Wilson R."/>
            <person name="Cheng Z."/>
            <person name="Jin W."/>
            <person name="Jiang J."/>
            <person name="Leong S.A."/>
            <person name="Iwama H."/>
            <person name="Gojobori T."/>
            <person name="Itoh T."/>
            <person name="Niimura Y."/>
            <person name="Fujii Y."/>
            <person name="Habara T."/>
            <person name="Sakai H."/>
            <person name="Sato Y."/>
            <person name="Wilson G."/>
            <person name="Kumar K."/>
            <person name="McCouch S."/>
            <person name="Juretic N."/>
            <person name="Hoen D."/>
            <person name="Wright S."/>
            <person name="Bruskiewich R."/>
            <person name="Bureau T."/>
            <person name="Miyao A."/>
            <person name="Hirochika H."/>
            <person name="Nishikawa T."/>
            <person name="Kadowaki K."/>
            <person name="Sugiura M."/>
            <person name="Burr B."/>
            <person name="Sasaki T."/>
        </authorList>
    </citation>
    <scope>NUCLEOTIDE SEQUENCE [LARGE SCALE GENOMIC DNA]</scope>
    <source>
        <strain evidence="3">cv. Nipponbare</strain>
    </source>
</reference>
<name>Q69NE4_ORYSJ</name>
<evidence type="ECO:0000313" key="3">
    <source>
        <dbReference type="Proteomes" id="UP000000763"/>
    </source>
</evidence>
<evidence type="ECO:0000313" key="2">
    <source>
        <dbReference type="EMBL" id="BAD33783.1"/>
    </source>
</evidence>
<feature type="region of interest" description="Disordered" evidence="1">
    <location>
        <begin position="1"/>
        <end position="59"/>
    </location>
</feature>
<dbReference type="AlphaFoldDB" id="Q69NE4"/>
<dbReference type="Proteomes" id="UP000000763">
    <property type="component" value="Chromosome 9"/>
</dbReference>
<sequence length="59" mass="6369">MEEGKGKEEGMHGGRLRMASSDDGPFGHPSKVTGHNNDHCSLTRPKPIKGKGLWPSKVT</sequence>
<accession>Q69NE4</accession>
<evidence type="ECO:0000256" key="1">
    <source>
        <dbReference type="SAM" id="MobiDB-lite"/>
    </source>
</evidence>